<dbReference type="SUPFAM" id="SSF50249">
    <property type="entry name" value="Nucleic acid-binding proteins"/>
    <property type="match status" value="1"/>
</dbReference>
<evidence type="ECO:0000313" key="2">
    <source>
        <dbReference type="Proteomes" id="UP000487268"/>
    </source>
</evidence>
<dbReference type="Proteomes" id="UP000487268">
    <property type="component" value="Unassembled WGS sequence"/>
</dbReference>
<keyword evidence="1" id="KW-0238">DNA-binding</keyword>
<protein>
    <submittedName>
        <fullName evidence="1">Single-stranded DNA-binding protein 2</fullName>
    </submittedName>
</protein>
<evidence type="ECO:0000313" key="1">
    <source>
        <dbReference type="EMBL" id="MQY07260.1"/>
    </source>
</evidence>
<organism evidence="1 2">
    <name type="scientific">Actinomadura macrotermitis</name>
    <dbReference type="NCBI Taxonomy" id="2585200"/>
    <lineage>
        <taxon>Bacteria</taxon>
        <taxon>Bacillati</taxon>
        <taxon>Actinomycetota</taxon>
        <taxon>Actinomycetes</taxon>
        <taxon>Streptosporangiales</taxon>
        <taxon>Thermomonosporaceae</taxon>
        <taxon>Actinomadura</taxon>
    </lineage>
</organism>
<dbReference type="AlphaFoldDB" id="A0A7K0C1I5"/>
<name>A0A7K0C1I5_9ACTN</name>
<keyword evidence="2" id="KW-1185">Reference proteome</keyword>
<dbReference type="InterPro" id="IPR012340">
    <property type="entry name" value="NA-bd_OB-fold"/>
</dbReference>
<gene>
    <name evidence="1" type="primary">ssb2_2</name>
    <name evidence="1" type="ORF">ACRB68_53600</name>
</gene>
<comment type="caution">
    <text evidence="1">The sequence shown here is derived from an EMBL/GenBank/DDBJ whole genome shotgun (WGS) entry which is preliminary data.</text>
</comment>
<dbReference type="Gene3D" id="2.40.50.140">
    <property type="entry name" value="Nucleic acid-binding proteins"/>
    <property type="match status" value="1"/>
</dbReference>
<sequence>MASFRVASTPRYFNKAANNWTDGEALFLTCTIWRQAADNVAESLLMRG</sequence>
<accession>A0A7K0C1I5</accession>
<reference evidence="1 2" key="1">
    <citation type="submission" date="2019-10" db="EMBL/GenBank/DDBJ databases">
        <title>Actinomadura rubteroloni sp. nov. and Actinomadura macrotermitis sp. nov., isolated from the gut of fungus growing-termite Macrotermes natalensis.</title>
        <authorList>
            <person name="Benndorf R."/>
            <person name="Martin K."/>
            <person name="Kuefner M."/>
            <person name="De Beer W."/>
            <person name="Kaster A.-K."/>
            <person name="Vollmers J."/>
            <person name="Poulsen M."/>
            <person name="Beemelmanns C."/>
        </authorList>
    </citation>
    <scope>NUCLEOTIDE SEQUENCE [LARGE SCALE GENOMIC DNA]</scope>
    <source>
        <strain evidence="1 2">RB68</strain>
    </source>
</reference>
<proteinExistence type="predicted"/>
<dbReference type="GO" id="GO:0003677">
    <property type="term" value="F:DNA binding"/>
    <property type="evidence" value="ECO:0007669"/>
    <property type="project" value="UniProtKB-KW"/>
</dbReference>
<dbReference type="EMBL" id="WEGH01000003">
    <property type="protein sequence ID" value="MQY07260.1"/>
    <property type="molecule type" value="Genomic_DNA"/>
</dbReference>